<proteinExistence type="predicted"/>
<dbReference type="HOGENOM" id="CLU_064698_1_0_5"/>
<dbReference type="RefSeq" id="WP_011387844.1">
    <property type="nucleotide sequence ID" value="NC_007643.1"/>
</dbReference>
<accession>Q2RYA7</accession>
<sequence length="274" mass="28880">MIPLHRLCRALALLMGFGPTLSALAASAPEGLPLLGTGEGLEVRGCETLVLRGGQVVRLAEIIGPEAEGAARAQAALGALVVGHSLRLYGESPLADRYGRLHAHGVTEEGRWVQGALVEAGLARVVIREGESALSGALLALEERARRAGRGLWPPASAASPPPGALAATGDGFQVVEGRIVSAARAGRRIYLNFGADWRSDFTVSLSEAMLARLLATGRDPLAWAGRRVRVRGWVTRRNGPLLDLPHPMALEGPLDGPPFLSPKENLDLEYPGN</sequence>
<feature type="signal peptide" evidence="1">
    <location>
        <begin position="1"/>
        <end position="25"/>
    </location>
</feature>
<dbReference type="SUPFAM" id="SSF50199">
    <property type="entry name" value="Staphylococcal nuclease"/>
    <property type="match status" value="1"/>
</dbReference>
<protein>
    <submittedName>
        <fullName evidence="3">Nuclease, SNase-like</fullName>
    </submittedName>
</protein>
<dbReference type="EMBL" id="CP000230">
    <property type="protein sequence ID" value="ABC20888.1"/>
    <property type="molecule type" value="Genomic_DNA"/>
</dbReference>
<organism evidence="3 4">
    <name type="scientific">Rhodospirillum rubrum (strain ATCC 11170 / ATH 1.1.1 / DSM 467 / LMG 4362 / NCIMB 8255 / S1)</name>
    <dbReference type="NCBI Taxonomy" id="269796"/>
    <lineage>
        <taxon>Bacteria</taxon>
        <taxon>Pseudomonadati</taxon>
        <taxon>Pseudomonadota</taxon>
        <taxon>Alphaproteobacteria</taxon>
        <taxon>Rhodospirillales</taxon>
        <taxon>Rhodospirillaceae</taxon>
        <taxon>Rhodospirillum</taxon>
    </lineage>
</organism>
<gene>
    <name evidence="3" type="ordered locus">Rru_A0083</name>
</gene>
<dbReference type="InterPro" id="IPR035437">
    <property type="entry name" value="SNase_OB-fold_sf"/>
</dbReference>
<dbReference type="Proteomes" id="UP000001929">
    <property type="component" value="Chromosome"/>
</dbReference>
<evidence type="ECO:0000259" key="2">
    <source>
        <dbReference type="SMART" id="SM00318"/>
    </source>
</evidence>
<dbReference type="Pfam" id="PF00565">
    <property type="entry name" value="SNase"/>
    <property type="match status" value="1"/>
</dbReference>
<dbReference type="PATRIC" id="fig|269796.9.peg.136"/>
<dbReference type="Gene3D" id="2.40.50.90">
    <property type="match status" value="1"/>
</dbReference>
<dbReference type="KEGG" id="rru:Rru_A0083"/>
<evidence type="ECO:0000313" key="3">
    <source>
        <dbReference type="EMBL" id="ABC20888.1"/>
    </source>
</evidence>
<dbReference type="STRING" id="269796.Rru_A0083"/>
<dbReference type="eggNOG" id="COG1525">
    <property type="taxonomic scope" value="Bacteria"/>
</dbReference>
<name>Q2RYA7_RHORT</name>
<evidence type="ECO:0000256" key="1">
    <source>
        <dbReference type="SAM" id="SignalP"/>
    </source>
</evidence>
<dbReference type="AlphaFoldDB" id="Q2RYA7"/>
<reference evidence="3 4" key="1">
    <citation type="journal article" date="2011" name="Stand. Genomic Sci.">
        <title>Complete genome sequence of Rhodospirillum rubrum type strain (S1).</title>
        <authorList>
            <person name="Munk A.C."/>
            <person name="Copeland A."/>
            <person name="Lucas S."/>
            <person name="Lapidus A."/>
            <person name="Del Rio T.G."/>
            <person name="Barry K."/>
            <person name="Detter J.C."/>
            <person name="Hammon N."/>
            <person name="Israni S."/>
            <person name="Pitluck S."/>
            <person name="Brettin T."/>
            <person name="Bruce D."/>
            <person name="Han C."/>
            <person name="Tapia R."/>
            <person name="Gilna P."/>
            <person name="Schmutz J."/>
            <person name="Larimer F."/>
            <person name="Land M."/>
            <person name="Kyrpides N.C."/>
            <person name="Mavromatis K."/>
            <person name="Richardson P."/>
            <person name="Rohde M."/>
            <person name="Goker M."/>
            <person name="Klenk H.P."/>
            <person name="Zhang Y."/>
            <person name="Roberts G.P."/>
            <person name="Reslewic S."/>
            <person name="Schwartz D.C."/>
        </authorList>
    </citation>
    <scope>NUCLEOTIDE SEQUENCE [LARGE SCALE GENOMIC DNA]</scope>
    <source>
        <strain evidence="4">ATCC 11170 / ATH 1.1.1 / DSM 467 / LMG 4362 / NCIMB 8255 / S1</strain>
    </source>
</reference>
<keyword evidence="1" id="KW-0732">Signal</keyword>
<evidence type="ECO:0000313" key="4">
    <source>
        <dbReference type="Proteomes" id="UP000001929"/>
    </source>
</evidence>
<dbReference type="InterPro" id="IPR016071">
    <property type="entry name" value="Staphylococal_nuclease_OB-fold"/>
</dbReference>
<keyword evidence="4" id="KW-1185">Reference proteome</keyword>
<feature type="domain" description="TNase-like" evidence="2">
    <location>
        <begin position="34"/>
        <end position="155"/>
    </location>
</feature>
<feature type="chain" id="PRO_5004214940" evidence="1">
    <location>
        <begin position="26"/>
        <end position="274"/>
    </location>
</feature>
<dbReference type="SMART" id="SM00318">
    <property type="entry name" value="SNc"/>
    <property type="match status" value="1"/>
</dbReference>
<dbReference type="EnsemblBacteria" id="ABC20888">
    <property type="protein sequence ID" value="ABC20888"/>
    <property type="gene ID" value="Rru_A0083"/>
</dbReference>